<feature type="region of interest" description="Disordered" evidence="1">
    <location>
        <begin position="35"/>
        <end position="60"/>
    </location>
</feature>
<organism evidence="2 3">
    <name type="scientific">Basidiobolus ranarum</name>
    <dbReference type="NCBI Taxonomy" id="34480"/>
    <lineage>
        <taxon>Eukaryota</taxon>
        <taxon>Fungi</taxon>
        <taxon>Fungi incertae sedis</taxon>
        <taxon>Zoopagomycota</taxon>
        <taxon>Entomophthoromycotina</taxon>
        <taxon>Basidiobolomycetes</taxon>
        <taxon>Basidiobolales</taxon>
        <taxon>Basidiobolaceae</taxon>
        <taxon>Basidiobolus</taxon>
    </lineage>
</organism>
<proteinExistence type="predicted"/>
<gene>
    <name evidence="2" type="ORF">K7432_001487</name>
</gene>
<feature type="compositionally biased region" description="Polar residues" evidence="1">
    <location>
        <begin position="35"/>
        <end position="56"/>
    </location>
</feature>
<evidence type="ECO:0000256" key="1">
    <source>
        <dbReference type="SAM" id="MobiDB-lite"/>
    </source>
</evidence>
<reference evidence="2 3" key="1">
    <citation type="submission" date="2023-04" db="EMBL/GenBank/DDBJ databases">
        <title>Genome of Basidiobolus ranarum AG-B5.</title>
        <authorList>
            <person name="Stajich J.E."/>
            <person name="Carter-House D."/>
            <person name="Gryganskyi A."/>
        </authorList>
    </citation>
    <scope>NUCLEOTIDE SEQUENCE [LARGE SCALE GENOMIC DNA]</scope>
    <source>
        <strain evidence="2 3">AG-B5</strain>
    </source>
</reference>
<sequence length="181" mass="20720">MASKDYEANEVDEGDFEVPLGLWGGGFSHFEINQTQNETQIDIQPAKNNPSNSYDNHSSDDIDSMLARYYPEEEAEIDDDDEHVGLWTYPVPSDPKYSKEMKTSTEEATLANLDEEEASEEEYDEEAFPLWFTPNFQISNSDDKTHYKEIVTDGVLSGDRGEDDFIGTKKYFERVQSTSRK</sequence>
<keyword evidence="3" id="KW-1185">Reference proteome</keyword>
<protein>
    <submittedName>
        <fullName evidence="2">Uncharacterized protein</fullName>
    </submittedName>
</protein>
<accession>A0ABR2X2Z5</accession>
<name>A0ABR2X2Z5_9FUNG</name>
<evidence type="ECO:0000313" key="2">
    <source>
        <dbReference type="EMBL" id="KAK9768137.1"/>
    </source>
</evidence>
<dbReference type="EMBL" id="JASJQH010000033">
    <property type="protein sequence ID" value="KAK9768137.1"/>
    <property type="molecule type" value="Genomic_DNA"/>
</dbReference>
<comment type="caution">
    <text evidence="2">The sequence shown here is derived from an EMBL/GenBank/DDBJ whole genome shotgun (WGS) entry which is preliminary data.</text>
</comment>
<evidence type="ECO:0000313" key="3">
    <source>
        <dbReference type="Proteomes" id="UP001479436"/>
    </source>
</evidence>
<dbReference type="Proteomes" id="UP001479436">
    <property type="component" value="Unassembled WGS sequence"/>
</dbReference>